<reference evidence="1 2" key="1">
    <citation type="journal article" date="2024" name="Plant Biotechnol. J.">
        <title>Genome and CRISPR/Cas9 system of a widespread forest tree (Populus alba) in the world.</title>
        <authorList>
            <person name="Liu Y.J."/>
            <person name="Jiang P.F."/>
            <person name="Han X.M."/>
            <person name="Li X.Y."/>
            <person name="Wang H.M."/>
            <person name="Wang Y.J."/>
            <person name="Wang X.X."/>
            <person name="Zeng Q.Y."/>
        </authorList>
    </citation>
    <scope>NUCLEOTIDE SEQUENCE [LARGE SCALE GENOMIC DNA]</scope>
    <source>
        <strain evidence="2">cv. PAL-ZL1</strain>
    </source>
</reference>
<evidence type="ECO:0000313" key="2">
    <source>
        <dbReference type="Proteomes" id="UP000309997"/>
    </source>
</evidence>
<dbReference type="EMBL" id="RCHU02000018">
    <property type="protein sequence ID" value="KAL3567004.1"/>
    <property type="molecule type" value="Genomic_DNA"/>
</dbReference>
<organism evidence="1 2">
    <name type="scientific">Populus alba</name>
    <name type="common">White poplar</name>
    <dbReference type="NCBI Taxonomy" id="43335"/>
    <lineage>
        <taxon>Eukaryota</taxon>
        <taxon>Viridiplantae</taxon>
        <taxon>Streptophyta</taxon>
        <taxon>Embryophyta</taxon>
        <taxon>Tracheophyta</taxon>
        <taxon>Spermatophyta</taxon>
        <taxon>Magnoliopsida</taxon>
        <taxon>eudicotyledons</taxon>
        <taxon>Gunneridae</taxon>
        <taxon>Pentapetalae</taxon>
        <taxon>rosids</taxon>
        <taxon>fabids</taxon>
        <taxon>Malpighiales</taxon>
        <taxon>Salicaceae</taxon>
        <taxon>Saliceae</taxon>
        <taxon>Populus</taxon>
    </lineage>
</organism>
<comment type="caution">
    <text evidence="1">The sequence shown here is derived from an EMBL/GenBank/DDBJ whole genome shotgun (WGS) entry which is preliminary data.</text>
</comment>
<accession>A0ACC4ALZ0</accession>
<protein>
    <submittedName>
        <fullName evidence="1">Uncharacterized protein</fullName>
    </submittedName>
</protein>
<proteinExistence type="predicted"/>
<gene>
    <name evidence="1" type="ORF">D5086_032419</name>
</gene>
<name>A0ACC4ALZ0_POPAL</name>
<evidence type="ECO:0000313" key="1">
    <source>
        <dbReference type="EMBL" id="KAL3567004.1"/>
    </source>
</evidence>
<keyword evidence="2" id="KW-1185">Reference proteome</keyword>
<sequence length="756" mass="86532">MELQLGLGLPSEKTMKGLDLNSYVSEPKGLQLGSGQLQLGQYSWFSTNVNDKKRSFIDAFEESSGNEDGPQTLPLLVWNNQPNDEDDFPKDLDNHSSNSCASNKSDGESDGIVGWPPIKFKRKKLSRQSSGALEINRAVDSGCEDCQARTSKYMYIKVKMEGVGIARKIDVSLHHSFPTLKQTLLDMFGICQGDSSSYRLTYQDREGDWLLAEDVPWRDDKKNGINLLKSDGLSSCTVIIKSFITKTVVNSDVKSKLIARQLWSNGYETMMNSDNYDFIIKEEIEQGLGEGEVGYKSFKNWVRRVNQDHACNCTVSIFPNQIMAPRHLRLACRRVPFKVVFFILLIPVPICVIGILTHAQHVSYLLRPLWDNPPPPFKHVPHYYAENVSMEHLCHLHGWSLRSEPRRVFDAIIFSNELDILEIRWQELHPYITKFVILESNTTFTGIPKPLFFDLNRSRFAFAKEKIVHGVFSGRTAARGKNENPFALEFEQRKAMSGLLRSSGISYGDLIIMSDADEIPSPHTLKLLQWCDEIPHAMHLELKHYMYSFEFAVDYSSWRATIQIFGPRTGYRHSRQTDLILSDSGWHCSFCFRRLQEFVFKMTAYSHADRVRRNEFLNYSRIQKIICSGDDLFDMLPEEHTFQELIRKMGPTPHSASAVHLPSYLIENADKFRPQMPRSVKGCLVVQQLQTKKKLSCSGPEDYCSSNRILFLWEDILFSSGIQIDLCIGALSRDGFYTSRYHARIKFIHISISLSS</sequence>
<dbReference type="Proteomes" id="UP000309997">
    <property type="component" value="Unassembled WGS sequence"/>
</dbReference>